<comment type="caution">
    <text evidence="4">The sequence shown here is derived from an EMBL/GenBank/DDBJ whole genome shotgun (WGS) entry which is preliminary data.</text>
</comment>
<organism evidence="4 5">
    <name type="scientific">Coptotermes formosanus</name>
    <name type="common">Formosan subterranean termite</name>
    <dbReference type="NCBI Taxonomy" id="36987"/>
    <lineage>
        <taxon>Eukaryota</taxon>
        <taxon>Metazoa</taxon>
        <taxon>Ecdysozoa</taxon>
        <taxon>Arthropoda</taxon>
        <taxon>Hexapoda</taxon>
        <taxon>Insecta</taxon>
        <taxon>Pterygota</taxon>
        <taxon>Neoptera</taxon>
        <taxon>Polyneoptera</taxon>
        <taxon>Dictyoptera</taxon>
        <taxon>Blattodea</taxon>
        <taxon>Blattoidea</taxon>
        <taxon>Termitoidae</taxon>
        <taxon>Rhinotermitidae</taxon>
        <taxon>Coptotermes</taxon>
    </lineage>
</organism>
<dbReference type="InterPro" id="IPR000073">
    <property type="entry name" value="AB_hydrolase_1"/>
</dbReference>
<dbReference type="PRINTS" id="PR00412">
    <property type="entry name" value="EPOXHYDRLASE"/>
</dbReference>
<keyword evidence="5" id="KW-1185">Reference proteome</keyword>
<keyword evidence="1" id="KW-0378">Hydrolase</keyword>
<dbReference type="PRINTS" id="PR00111">
    <property type="entry name" value="ABHYDROLASE"/>
</dbReference>
<dbReference type="Proteomes" id="UP000502823">
    <property type="component" value="Unassembled WGS sequence"/>
</dbReference>
<evidence type="ECO:0000256" key="1">
    <source>
        <dbReference type="ARBA" id="ARBA00022801"/>
    </source>
</evidence>
<evidence type="ECO:0000313" key="4">
    <source>
        <dbReference type="EMBL" id="GFG35436.1"/>
    </source>
</evidence>
<evidence type="ECO:0000259" key="3">
    <source>
        <dbReference type="Pfam" id="PF00561"/>
    </source>
</evidence>
<evidence type="ECO:0000313" key="5">
    <source>
        <dbReference type="Proteomes" id="UP000502823"/>
    </source>
</evidence>
<dbReference type="InterPro" id="IPR000639">
    <property type="entry name" value="Epox_hydrolase-like"/>
</dbReference>
<feature type="non-terminal residue" evidence="4">
    <location>
        <position position="1"/>
    </location>
</feature>
<dbReference type="SUPFAM" id="SSF53474">
    <property type="entry name" value="alpha/beta-Hydrolases"/>
    <property type="match status" value="1"/>
</dbReference>
<name>A0A6L2PSJ5_COPFO</name>
<dbReference type="InParanoid" id="A0A6L2PSJ5"/>
<dbReference type="Pfam" id="PF00561">
    <property type="entry name" value="Abhydrolase_1"/>
    <property type="match status" value="1"/>
</dbReference>
<reference evidence="5" key="1">
    <citation type="submission" date="2020-01" db="EMBL/GenBank/DDBJ databases">
        <title>Draft genome sequence of the Termite Coptotermes fromosanus.</title>
        <authorList>
            <person name="Itakura S."/>
            <person name="Yosikawa Y."/>
            <person name="Umezawa K."/>
        </authorList>
    </citation>
    <scope>NUCLEOTIDE SEQUENCE [LARGE SCALE GENOMIC DNA]</scope>
</reference>
<comment type="similarity">
    <text evidence="2">Belongs to the AB hydrolase superfamily. Epoxide hydrolase family.</text>
</comment>
<dbReference type="OrthoDB" id="408373at2759"/>
<evidence type="ECO:0000256" key="2">
    <source>
        <dbReference type="ARBA" id="ARBA00038334"/>
    </source>
</evidence>
<accession>A0A6L2PSJ5</accession>
<sequence length="469" mass="53363">DEIQAITFAHCDVQKDGSKVRLSLTSCIYASVGVTWLSRFCCAVQVVGGRAGPKYTLLHCRWRRTMFSDYGQECIVSISPWDSLKIHVLSFTWGLWVVLKRLAQWAWNPNGFFSLQRREAPPPCLVDSSLGRHSYMKLKGVKLHYVESGERDKPLLLLLHGFPDCWLSWRYQIPVLAQHYRVVALDLKGFGDSDKPMWRRNYRIDTLLGELKEFVSALGVASCTVIGHDLGAMLGWYLIHQYPDMVTKFVTIACPHPNVYWDELPTASTFNTRWVHFSQLPYLPEIDALKEDLSIINQCFHHLHKVNSKETYVEAYKYAFSRKEDWTGPINYYRNLPFSRVSEESSQVSVPCLLLTGSKDQFVNLESVVKSTDYVQNFSLKIAEGAGHFPHQELPDTVNNMLLTFLVVPELPARIEKPVPPKGLVNRMFGAMSSTVRYGNQVVDVVQKKTNGVVSSLPTKALYFGQSTS</sequence>
<gene>
    <name evidence="4" type="ORF">Cfor_00550</name>
</gene>
<protein>
    <recommendedName>
        <fullName evidence="3">AB hydrolase-1 domain-containing protein</fullName>
    </recommendedName>
</protein>
<dbReference type="PANTHER" id="PTHR43329">
    <property type="entry name" value="EPOXIDE HYDROLASE"/>
    <property type="match status" value="1"/>
</dbReference>
<dbReference type="Gene3D" id="3.40.50.1820">
    <property type="entry name" value="alpha/beta hydrolase"/>
    <property type="match status" value="1"/>
</dbReference>
<dbReference type="GO" id="GO:0004301">
    <property type="term" value="F:epoxide hydrolase activity"/>
    <property type="evidence" value="ECO:0007669"/>
    <property type="project" value="UniProtKB-ARBA"/>
</dbReference>
<proteinExistence type="inferred from homology"/>
<feature type="domain" description="AB hydrolase-1" evidence="3">
    <location>
        <begin position="154"/>
        <end position="391"/>
    </location>
</feature>
<dbReference type="EMBL" id="BLKM01008956">
    <property type="protein sequence ID" value="GFG35436.1"/>
    <property type="molecule type" value="Genomic_DNA"/>
</dbReference>
<dbReference type="AlphaFoldDB" id="A0A6L2PSJ5"/>
<dbReference type="InterPro" id="IPR029058">
    <property type="entry name" value="AB_hydrolase_fold"/>
</dbReference>